<dbReference type="AlphaFoldDB" id="A0A1G2DC89"/>
<keyword evidence="3 4" id="KW-0687">Ribonucleoprotein</keyword>
<evidence type="ECO:0000256" key="5">
    <source>
        <dbReference type="SAM" id="MobiDB-lite"/>
    </source>
</evidence>
<evidence type="ECO:0000256" key="1">
    <source>
        <dbReference type="ARBA" id="ARBA00005781"/>
    </source>
</evidence>
<dbReference type="InterPro" id="IPR008991">
    <property type="entry name" value="Translation_prot_SH3-like_sf"/>
</dbReference>
<dbReference type="InterPro" id="IPR001857">
    <property type="entry name" value="Ribosomal_bL19"/>
</dbReference>
<protein>
    <recommendedName>
        <fullName evidence="4">50S ribosomal protein L19</fullName>
    </recommendedName>
</protein>
<dbReference type="GO" id="GO:0003735">
    <property type="term" value="F:structural constituent of ribosome"/>
    <property type="evidence" value="ECO:0007669"/>
    <property type="project" value="InterPro"/>
</dbReference>
<dbReference type="PANTHER" id="PTHR15680:SF9">
    <property type="entry name" value="LARGE RIBOSOMAL SUBUNIT PROTEIN BL19M"/>
    <property type="match status" value="1"/>
</dbReference>
<dbReference type="Pfam" id="PF01245">
    <property type="entry name" value="Ribosomal_L19"/>
    <property type="match status" value="1"/>
</dbReference>
<dbReference type="Proteomes" id="UP000178534">
    <property type="component" value="Unassembled WGS sequence"/>
</dbReference>
<sequence length="144" mass="16455">MNKIKLSPINLEARKKLEFRTGDTVRVWVKVLEDAGKKKYRLQAFEGLVLARKHGAEPGASFTVRKVASGVGVERIFPLYSPMIDKIELVKRSTVRRSKLYYVRAKAIRDVRRKMKQTLMGGGSTKDFEEDVDITEAPKEETEK</sequence>
<feature type="region of interest" description="Disordered" evidence="5">
    <location>
        <begin position="119"/>
        <end position="144"/>
    </location>
</feature>
<dbReference type="PRINTS" id="PR00061">
    <property type="entry name" value="RIBOSOMALL19"/>
</dbReference>
<comment type="similarity">
    <text evidence="1 4">Belongs to the bacterial ribosomal protein bL19 family.</text>
</comment>
<keyword evidence="2 6" id="KW-0689">Ribosomal protein</keyword>
<organism evidence="6 7">
    <name type="scientific">Candidatus Lloydbacteria bacterium RIFCSPLOWO2_01_FULL_50_20</name>
    <dbReference type="NCBI Taxonomy" id="1798665"/>
    <lineage>
        <taxon>Bacteria</taxon>
        <taxon>Candidatus Lloydiibacteriota</taxon>
    </lineage>
</organism>
<dbReference type="PANTHER" id="PTHR15680">
    <property type="entry name" value="RIBOSOMAL PROTEIN L19"/>
    <property type="match status" value="1"/>
</dbReference>
<reference evidence="6 7" key="1">
    <citation type="journal article" date="2016" name="Nat. Commun.">
        <title>Thousands of microbial genomes shed light on interconnected biogeochemical processes in an aquifer system.</title>
        <authorList>
            <person name="Anantharaman K."/>
            <person name="Brown C.T."/>
            <person name="Hug L.A."/>
            <person name="Sharon I."/>
            <person name="Castelle C.J."/>
            <person name="Probst A.J."/>
            <person name="Thomas B.C."/>
            <person name="Singh A."/>
            <person name="Wilkins M.J."/>
            <person name="Karaoz U."/>
            <person name="Brodie E.L."/>
            <person name="Williams K.H."/>
            <person name="Hubbard S.S."/>
            <person name="Banfield J.F."/>
        </authorList>
    </citation>
    <scope>NUCLEOTIDE SEQUENCE [LARGE SCALE GENOMIC DNA]</scope>
</reference>
<evidence type="ECO:0000313" key="6">
    <source>
        <dbReference type="EMBL" id="OGZ11245.1"/>
    </source>
</evidence>
<name>A0A1G2DC89_9BACT</name>
<evidence type="ECO:0000256" key="3">
    <source>
        <dbReference type="ARBA" id="ARBA00023274"/>
    </source>
</evidence>
<dbReference type="EMBL" id="MHLP01000039">
    <property type="protein sequence ID" value="OGZ11245.1"/>
    <property type="molecule type" value="Genomic_DNA"/>
</dbReference>
<accession>A0A1G2DC89</accession>
<dbReference type="InterPro" id="IPR038657">
    <property type="entry name" value="Ribosomal_bL19_sf"/>
</dbReference>
<dbReference type="STRING" id="1798665.A2942_00420"/>
<dbReference type="SUPFAM" id="SSF50104">
    <property type="entry name" value="Translation proteins SH3-like domain"/>
    <property type="match status" value="1"/>
</dbReference>
<comment type="function">
    <text evidence="4">This protein is located at the 30S-50S ribosomal subunit interface and may play a role in the structure and function of the aminoacyl-tRNA binding site.</text>
</comment>
<evidence type="ECO:0000256" key="2">
    <source>
        <dbReference type="ARBA" id="ARBA00022980"/>
    </source>
</evidence>
<gene>
    <name evidence="6" type="ORF">A2942_00420</name>
</gene>
<dbReference type="NCBIfam" id="TIGR01024">
    <property type="entry name" value="rplS_bact"/>
    <property type="match status" value="1"/>
</dbReference>
<proteinExistence type="inferred from homology"/>
<comment type="caution">
    <text evidence="6">The sequence shown here is derived from an EMBL/GenBank/DDBJ whole genome shotgun (WGS) entry which is preliminary data.</text>
</comment>
<dbReference type="GO" id="GO:0006412">
    <property type="term" value="P:translation"/>
    <property type="evidence" value="ECO:0007669"/>
    <property type="project" value="InterPro"/>
</dbReference>
<evidence type="ECO:0000313" key="7">
    <source>
        <dbReference type="Proteomes" id="UP000178534"/>
    </source>
</evidence>
<dbReference type="Gene3D" id="2.30.30.790">
    <property type="match status" value="1"/>
</dbReference>
<dbReference type="GO" id="GO:0022625">
    <property type="term" value="C:cytosolic large ribosomal subunit"/>
    <property type="evidence" value="ECO:0007669"/>
    <property type="project" value="TreeGrafter"/>
</dbReference>
<evidence type="ECO:0000256" key="4">
    <source>
        <dbReference type="RuleBase" id="RU000559"/>
    </source>
</evidence>